<dbReference type="InterPro" id="IPR035940">
    <property type="entry name" value="CAP_sf"/>
</dbReference>
<keyword evidence="1" id="KW-0732">Signal</keyword>
<proteinExistence type="predicted"/>
<evidence type="ECO:0000256" key="1">
    <source>
        <dbReference type="SAM" id="SignalP"/>
    </source>
</evidence>
<feature type="signal peptide" evidence="1">
    <location>
        <begin position="1"/>
        <end position="28"/>
    </location>
</feature>
<dbReference type="Proteomes" id="UP001196413">
    <property type="component" value="Unassembled WGS sequence"/>
</dbReference>
<dbReference type="AlphaFoldDB" id="A0AAD5MXY9"/>
<sequence>MASRSATAARPGGVALLILVALSQSTISNEVPEIPKCSGTNMTEEFRSKALNKLEDDNNEKGYPPTNDMKPLQYDCQLENDALQSAQYYCQHPIDPHLIHLGANIDTQTGRVAGGKAFVNVGATIGKWWDTAKSYTQSKSLLPTRHDQSEAPFLQMANGNMTKIGCAFSICDPKSEKADATDGESSDDESDNFVVPPVKIVCMYGPPYIADGVPLYTPRT</sequence>
<feature type="domain" description="SCP" evidence="2">
    <location>
        <begin position="45"/>
        <end position="210"/>
    </location>
</feature>
<dbReference type="SUPFAM" id="SSF55797">
    <property type="entry name" value="PR-1-like"/>
    <property type="match status" value="1"/>
</dbReference>
<dbReference type="CDD" id="cd05380">
    <property type="entry name" value="CAP_euk"/>
    <property type="match status" value="1"/>
</dbReference>
<evidence type="ECO:0000313" key="3">
    <source>
        <dbReference type="EMBL" id="KAJ1355789.1"/>
    </source>
</evidence>
<dbReference type="Gene3D" id="3.40.33.10">
    <property type="entry name" value="CAP"/>
    <property type="match status" value="1"/>
</dbReference>
<keyword evidence="4" id="KW-1185">Reference proteome</keyword>
<dbReference type="Pfam" id="PF00188">
    <property type="entry name" value="CAP"/>
    <property type="match status" value="1"/>
</dbReference>
<accession>A0AAD5MXY9</accession>
<name>A0AAD5MXY9_PARTN</name>
<dbReference type="SMART" id="SM00198">
    <property type="entry name" value="SCP"/>
    <property type="match status" value="1"/>
</dbReference>
<dbReference type="EMBL" id="JAHQIW010002589">
    <property type="protein sequence ID" value="KAJ1355789.1"/>
    <property type="molecule type" value="Genomic_DNA"/>
</dbReference>
<protein>
    <recommendedName>
        <fullName evidence="2">SCP domain-containing protein</fullName>
    </recommendedName>
</protein>
<evidence type="ECO:0000259" key="2">
    <source>
        <dbReference type="SMART" id="SM00198"/>
    </source>
</evidence>
<dbReference type="InterPro" id="IPR014044">
    <property type="entry name" value="CAP_dom"/>
</dbReference>
<comment type="caution">
    <text evidence="3">The sequence shown here is derived from an EMBL/GenBank/DDBJ whole genome shotgun (WGS) entry which is preliminary data.</text>
</comment>
<organism evidence="3 4">
    <name type="scientific">Parelaphostrongylus tenuis</name>
    <name type="common">Meningeal worm</name>
    <dbReference type="NCBI Taxonomy" id="148309"/>
    <lineage>
        <taxon>Eukaryota</taxon>
        <taxon>Metazoa</taxon>
        <taxon>Ecdysozoa</taxon>
        <taxon>Nematoda</taxon>
        <taxon>Chromadorea</taxon>
        <taxon>Rhabditida</taxon>
        <taxon>Rhabditina</taxon>
        <taxon>Rhabditomorpha</taxon>
        <taxon>Strongyloidea</taxon>
        <taxon>Metastrongylidae</taxon>
        <taxon>Parelaphostrongylus</taxon>
    </lineage>
</organism>
<feature type="chain" id="PRO_5041933419" description="SCP domain-containing protein" evidence="1">
    <location>
        <begin position="29"/>
        <end position="220"/>
    </location>
</feature>
<reference evidence="3" key="1">
    <citation type="submission" date="2021-06" db="EMBL/GenBank/DDBJ databases">
        <title>Parelaphostrongylus tenuis whole genome reference sequence.</title>
        <authorList>
            <person name="Garwood T.J."/>
            <person name="Larsen P.A."/>
            <person name="Fountain-Jones N.M."/>
            <person name="Garbe J.R."/>
            <person name="Macchietto M.G."/>
            <person name="Kania S.A."/>
            <person name="Gerhold R.W."/>
            <person name="Richards J.E."/>
            <person name="Wolf T.M."/>
        </authorList>
    </citation>
    <scope>NUCLEOTIDE SEQUENCE</scope>
    <source>
        <strain evidence="3">MNPRO001-30</strain>
        <tissue evidence="3">Meninges</tissue>
    </source>
</reference>
<evidence type="ECO:0000313" key="4">
    <source>
        <dbReference type="Proteomes" id="UP001196413"/>
    </source>
</evidence>
<gene>
    <name evidence="3" type="ORF">KIN20_013337</name>
</gene>